<comment type="similarity">
    <text evidence="7">Belongs to the class-II pyridoxal-phosphate-dependent aminotransferase family.</text>
</comment>
<dbReference type="InterPro" id="IPR051446">
    <property type="entry name" value="HTH_trans_reg/aminotransferase"/>
</dbReference>
<dbReference type="PANTHER" id="PTHR46577">
    <property type="entry name" value="HTH-TYPE TRANSCRIPTIONAL REGULATORY PROTEIN GABR"/>
    <property type="match status" value="1"/>
</dbReference>
<evidence type="ECO:0000313" key="9">
    <source>
        <dbReference type="EMBL" id="RDK96707.1"/>
    </source>
</evidence>
<reference evidence="9 10" key="1">
    <citation type="submission" date="2018-07" db="EMBL/GenBank/DDBJ databases">
        <title>Genomic Encyclopedia of Type Strains, Phase IV (KMG-IV): sequencing the most valuable type-strain genomes for metagenomic binning, comparative biology and taxonomic classification.</title>
        <authorList>
            <person name="Goeker M."/>
        </authorList>
    </citation>
    <scope>NUCLEOTIDE SEQUENCE [LARGE SCALE GENOMIC DNA]</scope>
    <source>
        <strain evidence="9 10">DSM 103736</strain>
    </source>
</reference>
<keyword evidence="5" id="KW-0238">DNA-binding</keyword>
<dbReference type="EMBL" id="QRAP01000001">
    <property type="protein sequence ID" value="RDK96707.1"/>
    <property type="molecule type" value="Genomic_DNA"/>
</dbReference>
<evidence type="ECO:0000259" key="8">
    <source>
        <dbReference type="PROSITE" id="PS50949"/>
    </source>
</evidence>
<dbReference type="Proteomes" id="UP000254848">
    <property type="component" value="Unassembled WGS sequence"/>
</dbReference>
<dbReference type="InterPro" id="IPR001917">
    <property type="entry name" value="Aminotrans_II_pyridoxalP_BS"/>
</dbReference>
<accession>A0A370R2P6</accession>
<evidence type="ECO:0000313" key="10">
    <source>
        <dbReference type="Proteomes" id="UP000254848"/>
    </source>
</evidence>
<dbReference type="AlphaFoldDB" id="A0A370R2P6"/>
<dbReference type="PANTHER" id="PTHR46577:SF1">
    <property type="entry name" value="HTH-TYPE TRANSCRIPTIONAL REGULATORY PROTEIN GABR"/>
    <property type="match status" value="1"/>
</dbReference>
<dbReference type="Pfam" id="PF00155">
    <property type="entry name" value="Aminotran_1_2"/>
    <property type="match status" value="1"/>
</dbReference>
<comment type="caution">
    <text evidence="9">The sequence shown here is derived from an EMBL/GenBank/DDBJ whole genome shotgun (WGS) entry which is preliminary data.</text>
</comment>
<sequence length="495" mass="55648">MGTLLLNKQSEIPLYIQIFQHYYQAIAEGDLLCGDKLPSIRQLAHQLRTARITVVMAYEKLTTGGYIKSRPGIGYEVIFTRQIKPVARPLLPTEGPEPLRVSPAERPADVWREAGTEYYCLLGVPDPHAFPWSSWRRWNNSSSVLKEQLITRYHSPCGLLSLRKELARYLHFSRGINTPAENIIITNGIQEGLSLLGQLFILHRQHACQQKCHIVTESPCYSGAWHLFNYYGAQITAVAVDNQGLRVDDLPEMPVQLCYVTAAHQYPMGSTLSLERREVLLQWAQRAGSYIIEDDYDAVFNYADNPLPALKAMDSQDRVIYMGTFSKSLGPGARLGYLICPDALLSAVQNLKALSNNGSLWLLQQFLAELMQKQLFYAHISKLTCEYEARQRLLAQGLAAIFPDSEIWGTSAGLHLTLLMPHSHSVVAQFRQRCLQAGVRFDTMAELANGSETAWKAAFSRSALFFGFGALNISQLKTVLNVMRKTWAEMRHAAV</sequence>
<dbReference type="CDD" id="cd00609">
    <property type="entry name" value="AAT_like"/>
    <property type="match status" value="1"/>
</dbReference>
<dbReference type="PROSITE" id="PS50949">
    <property type="entry name" value="HTH_GNTR"/>
    <property type="match status" value="1"/>
</dbReference>
<keyword evidence="3 7" id="KW-0663">Pyridoxal phosphate</keyword>
<evidence type="ECO:0000256" key="3">
    <source>
        <dbReference type="ARBA" id="ARBA00022898"/>
    </source>
</evidence>
<evidence type="ECO:0000256" key="7">
    <source>
        <dbReference type="RuleBase" id="RU003693"/>
    </source>
</evidence>
<dbReference type="InterPro" id="IPR036388">
    <property type="entry name" value="WH-like_DNA-bd_sf"/>
</dbReference>
<feature type="domain" description="HTH gntR-type" evidence="8">
    <location>
        <begin position="12"/>
        <end position="80"/>
    </location>
</feature>
<dbReference type="Pfam" id="PF00392">
    <property type="entry name" value="GntR"/>
    <property type="match status" value="1"/>
</dbReference>
<dbReference type="PROSITE" id="PS00599">
    <property type="entry name" value="AA_TRANSFER_CLASS_2"/>
    <property type="match status" value="1"/>
</dbReference>
<dbReference type="Gene3D" id="1.10.10.10">
    <property type="entry name" value="Winged helix-like DNA-binding domain superfamily/Winged helix DNA-binding domain"/>
    <property type="match status" value="1"/>
</dbReference>
<evidence type="ECO:0000256" key="2">
    <source>
        <dbReference type="ARBA" id="ARBA00005384"/>
    </source>
</evidence>
<keyword evidence="10" id="KW-1185">Reference proteome</keyword>
<dbReference type="InterPro" id="IPR004839">
    <property type="entry name" value="Aminotransferase_I/II_large"/>
</dbReference>
<dbReference type="InterPro" id="IPR015421">
    <property type="entry name" value="PyrdxlP-dep_Trfase_major"/>
</dbReference>
<name>A0A370R2P6_9GAMM</name>
<keyword evidence="6" id="KW-0804">Transcription</keyword>
<dbReference type="GO" id="GO:0003677">
    <property type="term" value="F:DNA binding"/>
    <property type="evidence" value="ECO:0007669"/>
    <property type="project" value="UniProtKB-KW"/>
</dbReference>
<dbReference type="OrthoDB" id="9808770at2"/>
<dbReference type="RefSeq" id="WP_115456504.1">
    <property type="nucleotide sequence ID" value="NZ_QRAP01000001.1"/>
</dbReference>
<dbReference type="GO" id="GO:0003700">
    <property type="term" value="F:DNA-binding transcription factor activity"/>
    <property type="evidence" value="ECO:0007669"/>
    <property type="project" value="InterPro"/>
</dbReference>
<keyword evidence="4" id="KW-0805">Transcription regulation</keyword>
<dbReference type="SUPFAM" id="SSF46785">
    <property type="entry name" value="Winged helix' DNA-binding domain"/>
    <property type="match status" value="1"/>
</dbReference>
<organism evidence="9 10">
    <name type="scientific">Enterobacillus tribolii</name>
    <dbReference type="NCBI Taxonomy" id="1487935"/>
    <lineage>
        <taxon>Bacteria</taxon>
        <taxon>Pseudomonadati</taxon>
        <taxon>Pseudomonadota</taxon>
        <taxon>Gammaproteobacteria</taxon>
        <taxon>Enterobacterales</taxon>
        <taxon>Hafniaceae</taxon>
        <taxon>Enterobacillus</taxon>
    </lineage>
</organism>
<dbReference type="InterPro" id="IPR015424">
    <property type="entry name" value="PyrdxlP-dep_Trfase"/>
</dbReference>
<dbReference type="CDD" id="cd07377">
    <property type="entry name" value="WHTH_GntR"/>
    <property type="match status" value="1"/>
</dbReference>
<dbReference type="Gene3D" id="3.40.640.10">
    <property type="entry name" value="Type I PLP-dependent aspartate aminotransferase-like (Major domain)"/>
    <property type="match status" value="1"/>
</dbReference>
<gene>
    <name evidence="9" type="ORF">C8D90_101138</name>
</gene>
<dbReference type="GO" id="GO:0016740">
    <property type="term" value="F:transferase activity"/>
    <property type="evidence" value="ECO:0007669"/>
    <property type="project" value="InterPro"/>
</dbReference>
<protein>
    <submittedName>
        <fullName evidence="9">GntR family transcriptional regulator</fullName>
    </submittedName>
</protein>
<evidence type="ECO:0000256" key="5">
    <source>
        <dbReference type="ARBA" id="ARBA00023125"/>
    </source>
</evidence>
<dbReference type="GO" id="GO:0030170">
    <property type="term" value="F:pyridoxal phosphate binding"/>
    <property type="evidence" value="ECO:0007669"/>
    <property type="project" value="InterPro"/>
</dbReference>
<dbReference type="SMART" id="SM00345">
    <property type="entry name" value="HTH_GNTR"/>
    <property type="match status" value="1"/>
</dbReference>
<dbReference type="InterPro" id="IPR000524">
    <property type="entry name" value="Tscrpt_reg_HTH_GntR"/>
</dbReference>
<evidence type="ECO:0000256" key="6">
    <source>
        <dbReference type="ARBA" id="ARBA00023163"/>
    </source>
</evidence>
<evidence type="ECO:0000256" key="1">
    <source>
        <dbReference type="ARBA" id="ARBA00001933"/>
    </source>
</evidence>
<proteinExistence type="inferred from homology"/>
<evidence type="ECO:0000256" key="4">
    <source>
        <dbReference type="ARBA" id="ARBA00023015"/>
    </source>
</evidence>
<dbReference type="InterPro" id="IPR036390">
    <property type="entry name" value="WH_DNA-bd_sf"/>
</dbReference>
<comment type="cofactor">
    <cofactor evidence="1 7">
        <name>pyridoxal 5'-phosphate</name>
        <dbReference type="ChEBI" id="CHEBI:597326"/>
    </cofactor>
</comment>
<dbReference type="SUPFAM" id="SSF53383">
    <property type="entry name" value="PLP-dependent transferases"/>
    <property type="match status" value="1"/>
</dbReference>
<comment type="similarity">
    <text evidence="2">In the C-terminal section; belongs to the class-I pyridoxal-phosphate-dependent aminotransferase family.</text>
</comment>